<dbReference type="SUPFAM" id="SSF51366">
    <property type="entry name" value="Ribulose-phoshate binding barrel"/>
    <property type="match status" value="1"/>
</dbReference>
<organism evidence="10 11">
    <name type="scientific">Paractinoplanes atraurantiacus</name>
    <dbReference type="NCBI Taxonomy" id="1036182"/>
    <lineage>
        <taxon>Bacteria</taxon>
        <taxon>Bacillati</taxon>
        <taxon>Actinomycetota</taxon>
        <taxon>Actinomycetes</taxon>
        <taxon>Micromonosporales</taxon>
        <taxon>Micromonosporaceae</taxon>
        <taxon>Paractinoplanes</taxon>
    </lineage>
</organism>
<feature type="active site" description="Proton acceptor" evidence="8">
    <location>
        <position position="32"/>
    </location>
</feature>
<evidence type="ECO:0000256" key="2">
    <source>
        <dbReference type="ARBA" id="ARBA00011270"/>
    </source>
</evidence>
<name>A0A285IMI9_9ACTN</name>
<dbReference type="RefSeq" id="WP_097322051.1">
    <property type="nucleotide sequence ID" value="NZ_OBDY01000009.1"/>
</dbReference>
<feature type="active site" description="Proton acceptor" evidence="8">
    <location>
        <position position="43"/>
    </location>
</feature>
<dbReference type="InterPro" id="IPR002028">
    <property type="entry name" value="Trp_synthase_suA"/>
</dbReference>
<accession>A0A285IMI9</accession>
<evidence type="ECO:0000313" key="10">
    <source>
        <dbReference type="EMBL" id="SNY49164.1"/>
    </source>
</evidence>
<dbReference type="InterPro" id="IPR011060">
    <property type="entry name" value="RibuloseP-bd_barrel"/>
</dbReference>
<dbReference type="Proteomes" id="UP000219612">
    <property type="component" value="Unassembled WGS sequence"/>
</dbReference>
<dbReference type="GO" id="GO:0005829">
    <property type="term" value="C:cytosol"/>
    <property type="evidence" value="ECO:0007669"/>
    <property type="project" value="TreeGrafter"/>
</dbReference>
<evidence type="ECO:0000256" key="3">
    <source>
        <dbReference type="ARBA" id="ARBA00022605"/>
    </source>
</evidence>
<dbReference type="OrthoDB" id="9804578at2"/>
<protein>
    <recommendedName>
        <fullName evidence="8">Tryptophan synthase alpha chain</fullName>
        <ecNumber evidence="8">4.2.1.20</ecNumber>
    </recommendedName>
</protein>
<sequence length="258" mass="26703">MTALVPYVTGGITDDWTDYLLAYQEAGATAIEIGLPFSDPMLDGVTIQQASDRSLSRGTTVASILEDLHHVRGQVRVPLIVMTYANLVFHRSATVFCRELAEAGIDALIVPDLPVDEAAPVAVAAADAGLDLIPLVAPVTPDDRLADIAALGDSYIYAVSVMGTTGERTALGDAAGRLAARVKAITDRPVLIGFGVSSPAQAAEAGRAGDGVVVASALMRRVLDGATAAELRETVASLAAALEDSTDYATAEVSGDRR</sequence>
<keyword evidence="4 8" id="KW-0822">Tryptophan biosynthesis</keyword>
<dbReference type="EMBL" id="OBDY01000009">
    <property type="protein sequence ID" value="SNY49164.1"/>
    <property type="molecule type" value="Genomic_DNA"/>
</dbReference>
<comment type="subunit">
    <text evidence="2 8">Tetramer of two alpha and two beta chains.</text>
</comment>
<proteinExistence type="inferred from homology"/>
<comment type="pathway">
    <text evidence="1 8">Amino-acid biosynthesis; L-tryptophan biosynthesis; L-tryptophan from chorismate: step 5/5.</text>
</comment>
<dbReference type="CDD" id="cd04724">
    <property type="entry name" value="Tryptophan_synthase_alpha"/>
    <property type="match status" value="1"/>
</dbReference>
<comment type="similarity">
    <text evidence="8 9">Belongs to the TrpA family.</text>
</comment>
<dbReference type="HAMAP" id="MF_00131">
    <property type="entry name" value="Trp_synth_alpha"/>
    <property type="match status" value="1"/>
</dbReference>
<evidence type="ECO:0000256" key="1">
    <source>
        <dbReference type="ARBA" id="ARBA00004733"/>
    </source>
</evidence>
<evidence type="ECO:0000256" key="7">
    <source>
        <dbReference type="ARBA" id="ARBA00049047"/>
    </source>
</evidence>
<comment type="catalytic activity">
    <reaction evidence="7 8">
        <text>(1S,2R)-1-C-(indol-3-yl)glycerol 3-phosphate + L-serine = D-glyceraldehyde 3-phosphate + L-tryptophan + H2O</text>
        <dbReference type="Rhea" id="RHEA:10532"/>
        <dbReference type="ChEBI" id="CHEBI:15377"/>
        <dbReference type="ChEBI" id="CHEBI:33384"/>
        <dbReference type="ChEBI" id="CHEBI:57912"/>
        <dbReference type="ChEBI" id="CHEBI:58866"/>
        <dbReference type="ChEBI" id="CHEBI:59776"/>
        <dbReference type="EC" id="4.2.1.20"/>
    </reaction>
</comment>
<dbReference type="PANTHER" id="PTHR43406">
    <property type="entry name" value="TRYPTOPHAN SYNTHASE, ALPHA CHAIN"/>
    <property type="match status" value="1"/>
</dbReference>
<dbReference type="PANTHER" id="PTHR43406:SF1">
    <property type="entry name" value="TRYPTOPHAN SYNTHASE ALPHA CHAIN, CHLOROPLASTIC"/>
    <property type="match status" value="1"/>
</dbReference>
<dbReference type="GO" id="GO:0004834">
    <property type="term" value="F:tryptophan synthase activity"/>
    <property type="evidence" value="ECO:0007669"/>
    <property type="project" value="UniProtKB-UniRule"/>
</dbReference>
<keyword evidence="11" id="KW-1185">Reference proteome</keyword>
<keyword evidence="5 8" id="KW-0057">Aromatic amino acid biosynthesis</keyword>
<evidence type="ECO:0000256" key="6">
    <source>
        <dbReference type="ARBA" id="ARBA00023239"/>
    </source>
</evidence>
<evidence type="ECO:0000256" key="9">
    <source>
        <dbReference type="RuleBase" id="RU003662"/>
    </source>
</evidence>
<dbReference type="AlphaFoldDB" id="A0A285IMI9"/>
<evidence type="ECO:0000313" key="11">
    <source>
        <dbReference type="Proteomes" id="UP000219612"/>
    </source>
</evidence>
<dbReference type="NCBIfam" id="TIGR00262">
    <property type="entry name" value="trpA"/>
    <property type="match status" value="1"/>
</dbReference>
<evidence type="ECO:0000256" key="5">
    <source>
        <dbReference type="ARBA" id="ARBA00023141"/>
    </source>
</evidence>
<keyword evidence="6 8" id="KW-0456">Lyase</keyword>
<dbReference type="EC" id="4.2.1.20" evidence="8"/>
<dbReference type="Gene3D" id="3.20.20.70">
    <property type="entry name" value="Aldolase class I"/>
    <property type="match status" value="1"/>
</dbReference>
<evidence type="ECO:0000256" key="8">
    <source>
        <dbReference type="HAMAP-Rule" id="MF_00131"/>
    </source>
</evidence>
<dbReference type="PROSITE" id="PS00167">
    <property type="entry name" value="TRP_SYNTHASE_ALPHA"/>
    <property type="match status" value="1"/>
</dbReference>
<comment type="function">
    <text evidence="8">The alpha subunit is responsible for the aldol cleavage of indoleglycerol phosphate to indole and glyceraldehyde 3-phosphate.</text>
</comment>
<evidence type="ECO:0000256" key="4">
    <source>
        <dbReference type="ARBA" id="ARBA00022822"/>
    </source>
</evidence>
<keyword evidence="3 8" id="KW-0028">Amino-acid biosynthesis</keyword>
<reference evidence="10 11" key="1">
    <citation type="submission" date="2017-09" db="EMBL/GenBank/DDBJ databases">
        <authorList>
            <person name="Ehlers B."/>
            <person name="Leendertz F.H."/>
        </authorList>
    </citation>
    <scope>NUCLEOTIDE SEQUENCE [LARGE SCALE GENOMIC DNA]</scope>
    <source>
        <strain evidence="10 11">CGMCC 4.6857</strain>
    </source>
</reference>
<gene>
    <name evidence="8" type="primary">trpA</name>
    <name evidence="10" type="ORF">SAMN05421748_109237</name>
</gene>
<dbReference type="InterPro" id="IPR013785">
    <property type="entry name" value="Aldolase_TIM"/>
</dbReference>
<dbReference type="InterPro" id="IPR018204">
    <property type="entry name" value="Trp_synthase_alpha_AS"/>
</dbReference>
<dbReference type="UniPathway" id="UPA00035">
    <property type="reaction ID" value="UER00044"/>
</dbReference>
<dbReference type="Pfam" id="PF00290">
    <property type="entry name" value="Trp_syntA"/>
    <property type="match status" value="1"/>
</dbReference>